<dbReference type="RefSeq" id="WP_377086884.1">
    <property type="nucleotide sequence ID" value="NZ_JBHSJL010000014.1"/>
</dbReference>
<sequence length="218" mass="23870">MKKLPHLLTAMLVSPLFGQTLYEEQNFQSIEHNTMSPDGWVSVSGVEVRAFGPETSEDFGGNDRALIGKQFKDWVAVRNLGVKLQPRSVYQLDLHGGLYVSSDGASSTLEWELGVLQGGNFVALSEAARTELHNSGETSYFFGKGKKQALKPFILKTDAAPAKGTLAIRLKVRENGERPGWAGFDNIQVAQKEGMRKQQESSALISLGGSMSIVLRDR</sequence>
<dbReference type="EMBL" id="JBHUJB010000073">
    <property type="protein sequence ID" value="MFD2160232.1"/>
    <property type="molecule type" value="Genomic_DNA"/>
</dbReference>
<keyword evidence="2" id="KW-1185">Reference proteome</keyword>
<gene>
    <name evidence="1" type="ORF">ACFSW8_15120</name>
</gene>
<reference evidence="2" key="1">
    <citation type="journal article" date="2019" name="Int. J. Syst. Evol. Microbiol.">
        <title>The Global Catalogue of Microorganisms (GCM) 10K type strain sequencing project: providing services to taxonomists for standard genome sequencing and annotation.</title>
        <authorList>
            <consortium name="The Broad Institute Genomics Platform"/>
            <consortium name="The Broad Institute Genome Sequencing Center for Infectious Disease"/>
            <person name="Wu L."/>
            <person name="Ma J."/>
        </authorList>
    </citation>
    <scope>NUCLEOTIDE SEQUENCE [LARGE SCALE GENOMIC DNA]</scope>
    <source>
        <strain evidence="2">CCUG 57942</strain>
    </source>
</reference>
<evidence type="ECO:0000313" key="1">
    <source>
        <dbReference type="EMBL" id="MFD2160232.1"/>
    </source>
</evidence>
<accession>A0ABW4ZEH0</accession>
<organism evidence="1 2">
    <name type="scientific">Rubritalea tangerina</name>
    <dbReference type="NCBI Taxonomy" id="430798"/>
    <lineage>
        <taxon>Bacteria</taxon>
        <taxon>Pseudomonadati</taxon>
        <taxon>Verrucomicrobiota</taxon>
        <taxon>Verrucomicrobiia</taxon>
        <taxon>Verrucomicrobiales</taxon>
        <taxon>Rubritaleaceae</taxon>
        <taxon>Rubritalea</taxon>
    </lineage>
</organism>
<protein>
    <submittedName>
        <fullName evidence="1">Uncharacterized protein</fullName>
    </submittedName>
</protein>
<dbReference type="Proteomes" id="UP001597389">
    <property type="component" value="Unassembled WGS sequence"/>
</dbReference>
<evidence type="ECO:0000313" key="2">
    <source>
        <dbReference type="Proteomes" id="UP001597389"/>
    </source>
</evidence>
<proteinExistence type="predicted"/>
<name>A0ABW4ZEH0_9BACT</name>
<comment type="caution">
    <text evidence="1">The sequence shown here is derived from an EMBL/GenBank/DDBJ whole genome shotgun (WGS) entry which is preliminary data.</text>
</comment>